<dbReference type="Proteomes" id="UP000789920">
    <property type="component" value="Unassembled WGS sequence"/>
</dbReference>
<proteinExistence type="predicted"/>
<dbReference type="EMBL" id="CAJVQC010015011">
    <property type="protein sequence ID" value="CAG8662763.1"/>
    <property type="molecule type" value="Genomic_DNA"/>
</dbReference>
<keyword evidence="2" id="KW-1185">Reference proteome</keyword>
<evidence type="ECO:0000313" key="1">
    <source>
        <dbReference type="EMBL" id="CAG8662763.1"/>
    </source>
</evidence>
<evidence type="ECO:0000313" key="2">
    <source>
        <dbReference type="Proteomes" id="UP000789920"/>
    </source>
</evidence>
<accession>A0ACA9NPF4</accession>
<sequence length="282" mass="32428">MPYGEFEIINDEEVVLDVEEVQKKEGFFELTYSGGMLLAEPSDNIVQGSRGENYERFAIIGSDDRVAGENYGYGENLNIDFDYILSHEKIEELKSAKQGDIFQFTFNGFLEKDSNNIFIDIITKRAQSDNEEEAQKETIPAETEELRKDIFATLADLESGWENQEEENEMEGGEKKIIPGYKERLVAIDNPSFEELLKIGEEVIKNRVRIENIKYLNAVGEVVDEAGVGTEETDFPKYDPEKHSENEEVFRLSEIHLRAKTLKQVHDKLKNDFSIDIYQDEN</sequence>
<name>A0ACA9NPF4_9GLOM</name>
<comment type="caution">
    <text evidence="1">The sequence shown here is derived from an EMBL/GenBank/DDBJ whole genome shotgun (WGS) entry which is preliminary data.</text>
</comment>
<reference evidence="1" key="1">
    <citation type="submission" date="2021-06" db="EMBL/GenBank/DDBJ databases">
        <authorList>
            <person name="Kallberg Y."/>
            <person name="Tangrot J."/>
            <person name="Rosling A."/>
        </authorList>
    </citation>
    <scope>NUCLEOTIDE SEQUENCE</scope>
    <source>
        <strain evidence="1">MA461A</strain>
    </source>
</reference>
<protein>
    <submittedName>
        <fullName evidence="1">21074_t:CDS:1</fullName>
    </submittedName>
</protein>
<gene>
    <name evidence="1" type="ORF">RPERSI_LOCUS8342</name>
</gene>
<organism evidence="1 2">
    <name type="scientific">Racocetra persica</name>
    <dbReference type="NCBI Taxonomy" id="160502"/>
    <lineage>
        <taxon>Eukaryota</taxon>
        <taxon>Fungi</taxon>
        <taxon>Fungi incertae sedis</taxon>
        <taxon>Mucoromycota</taxon>
        <taxon>Glomeromycotina</taxon>
        <taxon>Glomeromycetes</taxon>
        <taxon>Diversisporales</taxon>
        <taxon>Gigasporaceae</taxon>
        <taxon>Racocetra</taxon>
    </lineage>
</organism>